<sequence length="35" mass="4203">MEKDELKQEIIEMIEKIDNEEWIVFIHTLVKGLST</sequence>
<dbReference type="EMBL" id="BK059102">
    <property type="protein sequence ID" value="DAE30121.1"/>
    <property type="molecule type" value="Genomic_DNA"/>
</dbReference>
<reference evidence="1" key="1">
    <citation type="journal article" date="2021" name="Proc. Natl. Acad. Sci. U.S.A.">
        <title>A Catalog of Tens of Thousands of Viruses from Human Metagenomes Reveals Hidden Associations with Chronic Diseases.</title>
        <authorList>
            <person name="Tisza M.J."/>
            <person name="Buck C.B."/>
        </authorList>
    </citation>
    <scope>NUCLEOTIDE SEQUENCE</scope>
    <source>
        <strain evidence="1">CtQmo6</strain>
    </source>
</reference>
<proteinExistence type="predicted"/>
<protein>
    <submittedName>
        <fullName evidence="1">Uncharacterized protein</fullName>
    </submittedName>
</protein>
<organism evidence="1">
    <name type="scientific">virus sp. ctQmo6</name>
    <dbReference type="NCBI Taxonomy" id="2827990"/>
    <lineage>
        <taxon>Viruses</taxon>
    </lineage>
</organism>
<accession>A0A8S5RGB6</accession>
<name>A0A8S5RGB6_9VIRU</name>
<evidence type="ECO:0000313" key="1">
    <source>
        <dbReference type="EMBL" id="DAE30121.1"/>
    </source>
</evidence>